<evidence type="ECO:0000313" key="3">
    <source>
        <dbReference type="Proteomes" id="UP000657918"/>
    </source>
</evidence>
<dbReference type="AlphaFoldDB" id="A0A835NBG3"/>
<proteinExistence type="predicted"/>
<feature type="transmembrane region" description="Helical" evidence="1">
    <location>
        <begin position="20"/>
        <end position="42"/>
    </location>
</feature>
<name>A0A835NBG3_9ROSI</name>
<evidence type="ECO:0000313" key="2">
    <source>
        <dbReference type="EMBL" id="KAF9689739.1"/>
    </source>
</evidence>
<dbReference type="Proteomes" id="UP000657918">
    <property type="component" value="Unassembled WGS sequence"/>
</dbReference>
<sequence length="86" mass="9715">MVAPTIHVIYKLSPPLPLVSVDLCSSLFIVSPFLLLGVLRTLRFPPPRFLLFPFPSCFGFEQTVLLIVIKEEDDFGDELKSVKPRL</sequence>
<protein>
    <submittedName>
        <fullName evidence="2">Uncharacterized protein</fullName>
    </submittedName>
</protein>
<comment type="caution">
    <text evidence="2">The sequence shown here is derived from an EMBL/GenBank/DDBJ whole genome shotgun (WGS) entry which is preliminary data.</text>
</comment>
<gene>
    <name evidence="2" type="ORF">SADUNF_Sadunf01G0123600</name>
</gene>
<accession>A0A835NBG3</accession>
<keyword evidence="1" id="KW-0812">Transmembrane</keyword>
<dbReference type="EMBL" id="JADGMS010000001">
    <property type="protein sequence ID" value="KAF9689739.1"/>
    <property type="molecule type" value="Genomic_DNA"/>
</dbReference>
<keyword evidence="1" id="KW-0472">Membrane</keyword>
<reference evidence="2 3" key="1">
    <citation type="submission" date="2020-10" db="EMBL/GenBank/DDBJ databases">
        <title>Plant Genome Project.</title>
        <authorList>
            <person name="Zhang R.-G."/>
        </authorList>
    </citation>
    <scope>NUCLEOTIDE SEQUENCE [LARGE SCALE GENOMIC DNA]</scope>
    <source>
        <strain evidence="2">FAFU-HL-1</strain>
        <tissue evidence="2">Leaf</tissue>
    </source>
</reference>
<feature type="transmembrane region" description="Helical" evidence="1">
    <location>
        <begin position="49"/>
        <end position="69"/>
    </location>
</feature>
<keyword evidence="3" id="KW-1185">Reference proteome</keyword>
<keyword evidence="1" id="KW-1133">Transmembrane helix</keyword>
<evidence type="ECO:0000256" key="1">
    <source>
        <dbReference type="SAM" id="Phobius"/>
    </source>
</evidence>
<organism evidence="2 3">
    <name type="scientific">Salix dunnii</name>
    <dbReference type="NCBI Taxonomy" id="1413687"/>
    <lineage>
        <taxon>Eukaryota</taxon>
        <taxon>Viridiplantae</taxon>
        <taxon>Streptophyta</taxon>
        <taxon>Embryophyta</taxon>
        <taxon>Tracheophyta</taxon>
        <taxon>Spermatophyta</taxon>
        <taxon>Magnoliopsida</taxon>
        <taxon>eudicotyledons</taxon>
        <taxon>Gunneridae</taxon>
        <taxon>Pentapetalae</taxon>
        <taxon>rosids</taxon>
        <taxon>fabids</taxon>
        <taxon>Malpighiales</taxon>
        <taxon>Salicaceae</taxon>
        <taxon>Saliceae</taxon>
        <taxon>Salix</taxon>
    </lineage>
</organism>